<dbReference type="HOGENOM" id="CLU_1210936_0_0_1"/>
<dbReference type="EMBL" id="AMQM01003158">
    <property type="status" value="NOT_ANNOTATED_CDS"/>
    <property type="molecule type" value="Genomic_DNA"/>
</dbReference>
<keyword evidence="3" id="KW-1185">Reference proteome</keyword>
<organism evidence="2 3">
    <name type="scientific">Helobdella robusta</name>
    <name type="common">Californian leech</name>
    <dbReference type="NCBI Taxonomy" id="6412"/>
    <lineage>
        <taxon>Eukaryota</taxon>
        <taxon>Metazoa</taxon>
        <taxon>Spiralia</taxon>
        <taxon>Lophotrochozoa</taxon>
        <taxon>Annelida</taxon>
        <taxon>Clitellata</taxon>
        <taxon>Hirudinea</taxon>
        <taxon>Rhynchobdellida</taxon>
        <taxon>Glossiphoniidae</taxon>
        <taxon>Helobdella</taxon>
    </lineage>
</organism>
<dbReference type="CTD" id="20202585"/>
<evidence type="ECO:0000313" key="3">
    <source>
        <dbReference type="Proteomes" id="UP000015101"/>
    </source>
</evidence>
<evidence type="ECO:0000313" key="1">
    <source>
        <dbReference type="EMBL" id="ESO09062.1"/>
    </source>
</evidence>
<reference evidence="1 3" key="2">
    <citation type="journal article" date="2013" name="Nature">
        <title>Insights into bilaterian evolution from three spiralian genomes.</title>
        <authorList>
            <person name="Simakov O."/>
            <person name="Marletaz F."/>
            <person name="Cho S.J."/>
            <person name="Edsinger-Gonzales E."/>
            <person name="Havlak P."/>
            <person name="Hellsten U."/>
            <person name="Kuo D.H."/>
            <person name="Larsson T."/>
            <person name="Lv J."/>
            <person name="Arendt D."/>
            <person name="Savage R."/>
            <person name="Osoegawa K."/>
            <person name="de Jong P."/>
            <person name="Grimwood J."/>
            <person name="Chapman J.A."/>
            <person name="Shapiro H."/>
            <person name="Aerts A."/>
            <person name="Otillar R.P."/>
            <person name="Terry A.Y."/>
            <person name="Boore J.L."/>
            <person name="Grigoriev I.V."/>
            <person name="Lindberg D.R."/>
            <person name="Seaver E.C."/>
            <person name="Weisblat D.A."/>
            <person name="Putnam N.H."/>
            <person name="Rokhsar D.S."/>
        </authorList>
    </citation>
    <scope>NUCLEOTIDE SEQUENCE</scope>
</reference>
<reference evidence="3" key="1">
    <citation type="submission" date="2012-12" db="EMBL/GenBank/DDBJ databases">
        <authorList>
            <person name="Hellsten U."/>
            <person name="Grimwood J."/>
            <person name="Chapman J.A."/>
            <person name="Shapiro H."/>
            <person name="Aerts A."/>
            <person name="Otillar R.P."/>
            <person name="Terry A.Y."/>
            <person name="Boore J.L."/>
            <person name="Simakov O."/>
            <person name="Marletaz F."/>
            <person name="Cho S.-J."/>
            <person name="Edsinger-Gonzales E."/>
            <person name="Havlak P."/>
            <person name="Kuo D.-H."/>
            <person name="Larsson T."/>
            <person name="Lv J."/>
            <person name="Arendt D."/>
            <person name="Savage R."/>
            <person name="Osoegawa K."/>
            <person name="de Jong P."/>
            <person name="Lindberg D.R."/>
            <person name="Seaver E.C."/>
            <person name="Weisblat D.A."/>
            <person name="Putnam N.H."/>
            <person name="Grigoriev I.V."/>
            <person name="Rokhsar D.S."/>
        </authorList>
    </citation>
    <scope>NUCLEOTIDE SEQUENCE</scope>
</reference>
<reference evidence="2" key="3">
    <citation type="submission" date="2015-06" db="UniProtKB">
        <authorList>
            <consortium name="EnsemblMetazoa"/>
        </authorList>
    </citation>
    <scope>IDENTIFICATION</scope>
</reference>
<dbReference type="InParanoid" id="T1F185"/>
<name>T1F185_HELRO</name>
<dbReference type="GeneID" id="20202585"/>
<dbReference type="KEGG" id="hro:HELRODRAFT_168999"/>
<dbReference type="EnsemblMetazoa" id="HelroT168999">
    <property type="protein sequence ID" value="HelroP168999"/>
    <property type="gene ID" value="HelroG168999"/>
</dbReference>
<gene>
    <name evidence="2" type="primary">20202585</name>
    <name evidence="1" type="ORF">HELRODRAFT_168999</name>
</gene>
<dbReference type="AlphaFoldDB" id="T1F185"/>
<evidence type="ECO:0000313" key="2">
    <source>
        <dbReference type="EnsemblMetazoa" id="HelroP168999"/>
    </source>
</evidence>
<protein>
    <submittedName>
        <fullName evidence="1 2">Uncharacterized protein</fullName>
    </submittedName>
</protein>
<sequence>MTRLNALKTLNVRHYIHQCYNFKDHYISNTSVVASNDRQVIVIPQSLFVPFLEKPRCIFPLEKPRCIFPMEKSRCIFPLEKPRRICTWFGTSSTNATTLDVKYIKLSSFQQCYLGMGNYLNRRRQTNSKSEIHKYSNAEWYSIFKSFLTYFSCSIFLMTKPNVHYLLVSSIFFYFGNAVNDRSVEQCLPLRFPVRCAGNTTTIWSLSGPKKHYFVLVLCWLVHRSPFTQ</sequence>
<proteinExistence type="predicted"/>
<dbReference type="Proteomes" id="UP000015101">
    <property type="component" value="Unassembled WGS sequence"/>
</dbReference>
<accession>T1F185</accession>
<dbReference type="RefSeq" id="XP_009013084.1">
    <property type="nucleotide sequence ID" value="XM_009014836.1"/>
</dbReference>
<dbReference type="EMBL" id="KB096023">
    <property type="protein sequence ID" value="ESO09062.1"/>
    <property type="molecule type" value="Genomic_DNA"/>
</dbReference>